<dbReference type="GeneID" id="36573705"/>
<evidence type="ECO:0000313" key="1">
    <source>
        <dbReference type="EMBL" id="PSS20423.1"/>
    </source>
</evidence>
<proteinExistence type="predicted"/>
<dbReference type="OrthoDB" id="2968825at2759"/>
<dbReference type="Proteomes" id="UP000241818">
    <property type="component" value="Unassembled WGS sequence"/>
</dbReference>
<dbReference type="EMBL" id="KZ679010">
    <property type="protein sequence ID" value="PSS20423.1"/>
    <property type="molecule type" value="Genomic_DNA"/>
</dbReference>
<sequence>MSRTRGGRATPEINTSRLQAILLISVKDATSEVSISASDSDQPFLITFSIRQKWSANPTQPLTISTWRTPLDTSPELKFGGGSVRRHLRMLSITEPRRSLSVGPLPRHLRIHWADPYPADNWRDLMGFVTIPSYASGEELLVTRTLEREDLFSKTWAGTYNIPRPGEEFELGLDSDFYVEWWNWGDLEGDLKDKKFVVLPNPKYSDRDDPPPPDPYLLPYACWDDFEDDEGREMIYLQIDQSEETKRVKFVD</sequence>
<dbReference type="InParanoid" id="A0A2T3B452"/>
<gene>
    <name evidence="1" type="ORF">M430DRAFT_27471</name>
</gene>
<accession>A0A2T3B452</accession>
<evidence type="ECO:0000313" key="2">
    <source>
        <dbReference type="Proteomes" id="UP000241818"/>
    </source>
</evidence>
<dbReference type="AlphaFoldDB" id="A0A2T3B452"/>
<organism evidence="1 2">
    <name type="scientific">Amorphotheca resinae ATCC 22711</name>
    <dbReference type="NCBI Taxonomy" id="857342"/>
    <lineage>
        <taxon>Eukaryota</taxon>
        <taxon>Fungi</taxon>
        <taxon>Dikarya</taxon>
        <taxon>Ascomycota</taxon>
        <taxon>Pezizomycotina</taxon>
        <taxon>Leotiomycetes</taxon>
        <taxon>Helotiales</taxon>
        <taxon>Amorphothecaceae</taxon>
        <taxon>Amorphotheca</taxon>
    </lineage>
</organism>
<reference evidence="1 2" key="1">
    <citation type="journal article" date="2018" name="New Phytol.">
        <title>Comparative genomics and transcriptomics depict ericoid mycorrhizal fungi as versatile saprotrophs and plant mutualists.</title>
        <authorList>
            <person name="Martino E."/>
            <person name="Morin E."/>
            <person name="Grelet G.A."/>
            <person name="Kuo A."/>
            <person name="Kohler A."/>
            <person name="Daghino S."/>
            <person name="Barry K.W."/>
            <person name="Cichocki N."/>
            <person name="Clum A."/>
            <person name="Dockter R.B."/>
            <person name="Hainaut M."/>
            <person name="Kuo R.C."/>
            <person name="LaButti K."/>
            <person name="Lindahl B.D."/>
            <person name="Lindquist E.A."/>
            <person name="Lipzen A."/>
            <person name="Khouja H.R."/>
            <person name="Magnuson J."/>
            <person name="Murat C."/>
            <person name="Ohm R.A."/>
            <person name="Singer S.W."/>
            <person name="Spatafora J.W."/>
            <person name="Wang M."/>
            <person name="Veneault-Fourrey C."/>
            <person name="Henrissat B."/>
            <person name="Grigoriev I.V."/>
            <person name="Martin F.M."/>
            <person name="Perotto S."/>
        </authorList>
    </citation>
    <scope>NUCLEOTIDE SEQUENCE [LARGE SCALE GENOMIC DNA]</scope>
    <source>
        <strain evidence="1 2">ATCC 22711</strain>
    </source>
</reference>
<protein>
    <submittedName>
        <fullName evidence="1">Uncharacterized protein</fullName>
    </submittedName>
</protein>
<keyword evidence="2" id="KW-1185">Reference proteome</keyword>
<dbReference type="RefSeq" id="XP_024721693.1">
    <property type="nucleotide sequence ID" value="XM_024865624.1"/>
</dbReference>
<name>A0A2T3B452_AMORE</name>